<evidence type="ECO:0000313" key="1">
    <source>
        <dbReference type="EMBL" id="SOZ61338.1"/>
    </source>
</evidence>
<name>A0A976AXC1_9BURK</name>
<accession>A0A976AXC1</accession>
<comment type="caution">
    <text evidence="1">The sequence shown here is derived from an EMBL/GenBank/DDBJ whole genome shotgun (WGS) entry which is preliminary data.</text>
</comment>
<organism evidence="1 2">
    <name type="scientific">Cupriavidus taiwanensis</name>
    <dbReference type="NCBI Taxonomy" id="164546"/>
    <lineage>
        <taxon>Bacteria</taxon>
        <taxon>Pseudomonadati</taxon>
        <taxon>Pseudomonadota</taxon>
        <taxon>Betaproteobacteria</taxon>
        <taxon>Burkholderiales</taxon>
        <taxon>Burkholderiaceae</taxon>
        <taxon>Cupriavidus</taxon>
    </lineage>
</organism>
<dbReference type="EMBL" id="OFTH01000022">
    <property type="protein sequence ID" value="SOZ61338.1"/>
    <property type="molecule type" value="Genomic_DNA"/>
</dbReference>
<proteinExistence type="predicted"/>
<evidence type="ECO:0000313" key="2">
    <source>
        <dbReference type="Proteomes" id="UP000256952"/>
    </source>
</evidence>
<reference evidence="1 2" key="1">
    <citation type="submission" date="2018-01" db="EMBL/GenBank/DDBJ databases">
        <authorList>
            <person name="Clerissi C."/>
        </authorList>
    </citation>
    <scope>NUCLEOTIDE SEQUENCE [LARGE SCALE GENOMIC DNA]</scope>
    <source>
        <strain evidence="1">Cupriavidus taiwanensis STM 8556</strain>
    </source>
</reference>
<sequence>MSMIMGDPLTMTRLDTHAAGAREQRRGAGLACCDRESLSGGAVGALRHRRNTPSVSNLQLNLAALHRCCPIDRFYPRALYT</sequence>
<dbReference type="AlphaFoldDB" id="A0A976AXC1"/>
<protein>
    <submittedName>
        <fullName evidence="1">Uncharacterized protein</fullName>
    </submittedName>
</protein>
<dbReference type="Proteomes" id="UP000256952">
    <property type="component" value="Chromosome CBM2613_a"/>
</dbReference>
<gene>
    <name evidence="1" type="ORF">CBM2613_A290006</name>
</gene>